<dbReference type="Gene3D" id="3.40.50.300">
    <property type="entry name" value="P-loop containing nucleotide triphosphate hydrolases"/>
    <property type="match status" value="1"/>
</dbReference>
<dbReference type="OrthoDB" id="9765164at2"/>
<dbReference type="SUPFAM" id="SSF55021">
    <property type="entry name" value="ACT-like"/>
    <property type="match status" value="1"/>
</dbReference>
<dbReference type="InterPro" id="IPR035965">
    <property type="entry name" value="PAS-like_dom_sf"/>
</dbReference>
<dbReference type="InterPro" id="IPR000014">
    <property type="entry name" value="PAS"/>
</dbReference>
<dbReference type="Gene3D" id="1.10.10.60">
    <property type="entry name" value="Homeodomain-like"/>
    <property type="match status" value="1"/>
</dbReference>
<dbReference type="EMBL" id="CP019698">
    <property type="protein sequence ID" value="AQS57668.1"/>
    <property type="molecule type" value="Genomic_DNA"/>
</dbReference>
<dbReference type="RefSeq" id="WP_077712631.1">
    <property type="nucleotide sequence ID" value="NZ_CP019698.1"/>
</dbReference>
<dbReference type="FunFam" id="3.40.50.300:FF:000006">
    <property type="entry name" value="DNA-binding transcriptional regulator NtrC"/>
    <property type="match status" value="1"/>
</dbReference>
<evidence type="ECO:0000256" key="4">
    <source>
        <dbReference type="ARBA" id="ARBA00022741"/>
    </source>
</evidence>
<dbReference type="InterPro" id="IPR030828">
    <property type="entry name" value="HTH_TyrR"/>
</dbReference>
<proteinExistence type="predicted"/>
<evidence type="ECO:0000256" key="2">
    <source>
        <dbReference type="ARBA" id="ARBA00022490"/>
    </source>
</evidence>
<keyword evidence="5" id="KW-0058">Aromatic hydrocarbons catabolism</keyword>
<dbReference type="NCBIfam" id="TIGR04381">
    <property type="entry name" value="HTH_TypR"/>
    <property type="match status" value="1"/>
</dbReference>
<dbReference type="Gene3D" id="3.30.450.20">
    <property type="entry name" value="PAS domain"/>
    <property type="match status" value="1"/>
</dbReference>
<evidence type="ECO:0000256" key="9">
    <source>
        <dbReference type="ARBA" id="ARBA00023159"/>
    </source>
</evidence>
<protein>
    <recommendedName>
        <fullName evidence="11">HTH-type transcriptional regulatory protein TyrR</fullName>
    </recommendedName>
</protein>
<keyword evidence="4" id="KW-0547">Nucleotide-binding</keyword>
<dbReference type="Gene3D" id="3.30.70.260">
    <property type="match status" value="1"/>
</dbReference>
<dbReference type="InterPro" id="IPR058031">
    <property type="entry name" value="AAA_lid_NorR"/>
</dbReference>
<reference evidence="14 15" key="1">
    <citation type="journal article" date="2016" name="Int. J. Syst. Evol. Microbiol.">
        <title>Desulfotomaculum ferrireducens sp. nov., a moderately thermophilic sulfate-reducing and dissimilatory Fe(III)-reducing bacterium isolated from compost.</title>
        <authorList>
            <person name="Yang G."/>
            <person name="Guo J."/>
            <person name="Zhuang L."/>
            <person name="Yuan Y."/>
            <person name="Zhou S."/>
        </authorList>
    </citation>
    <scope>NUCLEOTIDE SEQUENCE [LARGE SCALE GENOMIC DNA]</scope>
    <source>
        <strain evidence="14 15">GSS09</strain>
    </source>
</reference>
<dbReference type="STRING" id="1833852.B0537_00100"/>
<dbReference type="PROSITE" id="PS00676">
    <property type="entry name" value="SIGMA54_INTERACT_2"/>
    <property type="match status" value="1"/>
</dbReference>
<dbReference type="InterPro" id="IPR003593">
    <property type="entry name" value="AAA+_ATPase"/>
</dbReference>
<keyword evidence="2" id="KW-0963">Cytoplasm</keyword>
<keyword evidence="3" id="KW-0678">Repressor</keyword>
<evidence type="ECO:0000256" key="6">
    <source>
        <dbReference type="ARBA" id="ARBA00022840"/>
    </source>
</evidence>
<evidence type="ECO:0000256" key="11">
    <source>
        <dbReference type="ARBA" id="ARBA00029500"/>
    </source>
</evidence>
<dbReference type="SMART" id="SM00382">
    <property type="entry name" value="AAA"/>
    <property type="match status" value="1"/>
</dbReference>
<dbReference type="GO" id="GO:0003677">
    <property type="term" value="F:DNA binding"/>
    <property type="evidence" value="ECO:0007669"/>
    <property type="project" value="UniProtKB-KW"/>
</dbReference>
<dbReference type="InterPro" id="IPR009057">
    <property type="entry name" value="Homeodomain-like_sf"/>
</dbReference>
<dbReference type="Pfam" id="PF18024">
    <property type="entry name" value="HTH_50"/>
    <property type="match status" value="1"/>
</dbReference>
<dbReference type="CDD" id="cd00130">
    <property type="entry name" value="PAS"/>
    <property type="match status" value="1"/>
</dbReference>
<dbReference type="SUPFAM" id="SSF55785">
    <property type="entry name" value="PYP-like sensor domain (PAS domain)"/>
    <property type="match status" value="1"/>
</dbReference>
<dbReference type="PANTHER" id="PTHR32071">
    <property type="entry name" value="TRANSCRIPTIONAL REGULATORY PROTEIN"/>
    <property type="match status" value="1"/>
</dbReference>
<evidence type="ECO:0000256" key="1">
    <source>
        <dbReference type="ARBA" id="ARBA00004496"/>
    </source>
</evidence>
<dbReference type="PANTHER" id="PTHR32071:SF3">
    <property type="entry name" value="HTH-TYPE TRANSCRIPTIONAL REGULATORY PROTEIN TYRR"/>
    <property type="match status" value="1"/>
</dbReference>
<evidence type="ECO:0000313" key="14">
    <source>
        <dbReference type="EMBL" id="AQS57668.1"/>
    </source>
</evidence>
<dbReference type="InterPro" id="IPR045865">
    <property type="entry name" value="ACT-like_dom_sf"/>
</dbReference>
<evidence type="ECO:0000313" key="15">
    <source>
        <dbReference type="Proteomes" id="UP000189464"/>
    </source>
</evidence>
<dbReference type="PROSITE" id="PS00675">
    <property type="entry name" value="SIGMA54_INTERACT_1"/>
    <property type="match status" value="1"/>
</dbReference>
<dbReference type="InterPro" id="IPR027417">
    <property type="entry name" value="P-loop_NTPase"/>
</dbReference>
<organism evidence="14 15">
    <name type="scientific">Desulforamulus ferrireducens</name>
    <dbReference type="NCBI Taxonomy" id="1833852"/>
    <lineage>
        <taxon>Bacteria</taxon>
        <taxon>Bacillati</taxon>
        <taxon>Bacillota</taxon>
        <taxon>Clostridia</taxon>
        <taxon>Eubacteriales</taxon>
        <taxon>Peptococcaceae</taxon>
        <taxon>Desulforamulus</taxon>
    </lineage>
</organism>
<keyword evidence="10" id="KW-0804">Transcription</keyword>
<dbReference type="GO" id="GO:0005524">
    <property type="term" value="F:ATP binding"/>
    <property type="evidence" value="ECO:0007669"/>
    <property type="project" value="UniProtKB-KW"/>
</dbReference>
<dbReference type="KEGG" id="dfg:B0537_00100"/>
<dbReference type="SMART" id="SM00091">
    <property type="entry name" value="PAS"/>
    <property type="match status" value="1"/>
</dbReference>
<accession>A0A1S6ISC4</accession>
<dbReference type="GO" id="GO:0005737">
    <property type="term" value="C:cytoplasm"/>
    <property type="evidence" value="ECO:0007669"/>
    <property type="project" value="UniProtKB-SubCell"/>
</dbReference>
<dbReference type="Pfam" id="PF00989">
    <property type="entry name" value="PAS"/>
    <property type="match status" value="1"/>
</dbReference>
<dbReference type="InterPro" id="IPR025943">
    <property type="entry name" value="Sigma_54_int_dom_ATP-bd_2"/>
</dbReference>
<dbReference type="Gene3D" id="1.10.8.60">
    <property type="match status" value="1"/>
</dbReference>
<dbReference type="SUPFAM" id="SSF52540">
    <property type="entry name" value="P-loop containing nucleoside triphosphate hydrolases"/>
    <property type="match status" value="1"/>
</dbReference>
<dbReference type="SUPFAM" id="SSF46689">
    <property type="entry name" value="Homeodomain-like"/>
    <property type="match status" value="1"/>
</dbReference>
<dbReference type="InterPro" id="IPR013767">
    <property type="entry name" value="PAS_fold"/>
</dbReference>
<dbReference type="InterPro" id="IPR002912">
    <property type="entry name" value="ACT_dom"/>
</dbReference>
<evidence type="ECO:0000256" key="8">
    <source>
        <dbReference type="ARBA" id="ARBA00023125"/>
    </source>
</evidence>
<dbReference type="Pfam" id="PF00158">
    <property type="entry name" value="Sigma54_activat"/>
    <property type="match status" value="1"/>
</dbReference>
<dbReference type="InterPro" id="IPR025662">
    <property type="entry name" value="Sigma_54_int_dom_ATP-bd_1"/>
</dbReference>
<keyword evidence="6" id="KW-0067">ATP-binding</keyword>
<dbReference type="Proteomes" id="UP000189464">
    <property type="component" value="Chromosome"/>
</dbReference>
<dbReference type="AlphaFoldDB" id="A0A1S6ISC4"/>
<keyword evidence="8" id="KW-0238">DNA-binding</keyword>
<keyword evidence="9" id="KW-0010">Activator</keyword>
<feature type="domain" description="ACT" evidence="13">
    <location>
        <begin position="2"/>
        <end position="71"/>
    </location>
</feature>
<dbReference type="PROSITE" id="PS50045">
    <property type="entry name" value="SIGMA54_INTERACT_4"/>
    <property type="match status" value="1"/>
</dbReference>
<keyword evidence="15" id="KW-1185">Reference proteome</keyword>
<comment type="subcellular location">
    <subcellularLocation>
        <location evidence="1">Cytoplasm</location>
    </subcellularLocation>
</comment>
<evidence type="ECO:0000256" key="5">
    <source>
        <dbReference type="ARBA" id="ARBA00022797"/>
    </source>
</evidence>
<evidence type="ECO:0000259" key="13">
    <source>
        <dbReference type="PROSITE" id="PS51671"/>
    </source>
</evidence>
<keyword evidence="7" id="KW-0805">Transcription regulation</keyword>
<evidence type="ECO:0000259" key="12">
    <source>
        <dbReference type="PROSITE" id="PS50045"/>
    </source>
</evidence>
<dbReference type="InterPro" id="IPR002078">
    <property type="entry name" value="Sigma_54_int"/>
</dbReference>
<dbReference type="GO" id="GO:0006355">
    <property type="term" value="P:regulation of DNA-templated transcription"/>
    <property type="evidence" value="ECO:0007669"/>
    <property type="project" value="InterPro"/>
</dbReference>
<dbReference type="InterPro" id="IPR025944">
    <property type="entry name" value="Sigma_54_int_dom_CS"/>
</dbReference>
<dbReference type="Pfam" id="PF25601">
    <property type="entry name" value="AAA_lid_14"/>
    <property type="match status" value="1"/>
</dbReference>
<dbReference type="PROSITE" id="PS51671">
    <property type="entry name" value="ACT"/>
    <property type="match status" value="1"/>
</dbReference>
<name>A0A1S6ISC4_9FIRM</name>
<gene>
    <name evidence="14" type="ORF">B0537_00100</name>
</gene>
<dbReference type="CDD" id="cd00009">
    <property type="entry name" value="AAA"/>
    <property type="match status" value="1"/>
</dbReference>
<dbReference type="PROSITE" id="PS00688">
    <property type="entry name" value="SIGMA54_INTERACT_3"/>
    <property type="match status" value="1"/>
</dbReference>
<evidence type="ECO:0000256" key="3">
    <source>
        <dbReference type="ARBA" id="ARBA00022491"/>
    </source>
</evidence>
<feature type="domain" description="Sigma-54 factor interaction" evidence="12">
    <location>
        <begin position="203"/>
        <end position="433"/>
    </location>
</feature>
<sequence length="517" mass="57792">MRLRMPCGDRLGLIHDISVVLRDMKINIFSIEIDKGFIFLECQTVAQEQLAQLFASLKGVQGIYDVQPVTTMPSKEKAEQLNAVLTTVQDGILAVNKEGIVTQCNPAAGRTLRMRVHDLIDNPLPEQLAEELLVNKTFATGGSQRNCEVYIGSVGAYCIVSTIPLRLDDRTIGGVVVKLMDNRNMRELVQKMTASRPVTFAEIPFKSESMGQVVRQAQRYAASDSTVLIRGETGTGKELFARALHSTSPRAENNFVAVNCAAIPETLLESELFGYEEGAFTGAVKGGKPGFFELANNGTLFLDEIGEISVHLQAKLLRVLQDRRVRRLGSAHEIPINVRIITATNRNLEEMVAQKLFREDLYYRLNVIPLHLPPLRERPEDIILLAELFLRRFSEKLRSPLPAFSPAAIEQLKAYHWPGNVRELENVIERAVNLVDGPFVEPAHFHLNKKPASPDLPAVDFATYQTLEERLAEVEKKIVEETYKRFRTTRKIGAALGISHTAALRKLRKYGLVSEGE</sequence>
<evidence type="ECO:0000256" key="7">
    <source>
        <dbReference type="ARBA" id="ARBA00023015"/>
    </source>
</evidence>
<evidence type="ECO:0000256" key="10">
    <source>
        <dbReference type="ARBA" id="ARBA00023163"/>
    </source>
</evidence>